<feature type="transmembrane region" description="Helical" evidence="7">
    <location>
        <begin position="7"/>
        <end position="28"/>
    </location>
</feature>
<dbReference type="PANTHER" id="PTHR32322:SF9">
    <property type="entry name" value="AMINO-ACID METABOLITE EFFLUX PUMP-RELATED"/>
    <property type="match status" value="1"/>
</dbReference>
<feature type="domain" description="EamA" evidence="8">
    <location>
        <begin position="152"/>
        <end position="282"/>
    </location>
</feature>
<name>A0ABV8LPX5_9ACTN</name>
<dbReference type="PANTHER" id="PTHR32322">
    <property type="entry name" value="INNER MEMBRANE TRANSPORTER"/>
    <property type="match status" value="1"/>
</dbReference>
<comment type="caution">
    <text evidence="9">The sequence shown here is derived from an EMBL/GenBank/DDBJ whole genome shotgun (WGS) entry which is preliminary data.</text>
</comment>
<dbReference type="RefSeq" id="WP_253763578.1">
    <property type="nucleotide sequence ID" value="NZ_JAMZDZ010000001.1"/>
</dbReference>
<feature type="compositionally biased region" description="Pro residues" evidence="6">
    <location>
        <begin position="286"/>
        <end position="298"/>
    </location>
</feature>
<dbReference type="Proteomes" id="UP001595816">
    <property type="component" value="Unassembled WGS sequence"/>
</dbReference>
<evidence type="ECO:0000256" key="4">
    <source>
        <dbReference type="ARBA" id="ARBA00022989"/>
    </source>
</evidence>
<feature type="transmembrane region" description="Helical" evidence="7">
    <location>
        <begin position="67"/>
        <end position="85"/>
    </location>
</feature>
<feature type="transmembrane region" description="Helical" evidence="7">
    <location>
        <begin position="34"/>
        <end position="55"/>
    </location>
</feature>
<evidence type="ECO:0000256" key="7">
    <source>
        <dbReference type="SAM" id="Phobius"/>
    </source>
</evidence>
<feature type="transmembrane region" description="Helical" evidence="7">
    <location>
        <begin position="175"/>
        <end position="197"/>
    </location>
</feature>
<evidence type="ECO:0000256" key="1">
    <source>
        <dbReference type="ARBA" id="ARBA00004141"/>
    </source>
</evidence>
<feature type="transmembrane region" description="Helical" evidence="7">
    <location>
        <begin position="122"/>
        <end position="141"/>
    </location>
</feature>
<keyword evidence="3 7" id="KW-0812">Transmembrane</keyword>
<keyword evidence="4 7" id="KW-1133">Transmembrane helix</keyword>
<evidence type="ECO:0000313" key="10">
    <source>
        <dbReference type="Proteomes" id="UP001595816"/>
    </source>
</evidence>
<dbReference type="InterPro" id="IPR000620">
    <property type="entry name" value="EamA_dom"/>
</dbReference>
<dbReference type="EMBL" id="JBHSAY010000009">
    <property type="protein sequence ID" value="MFC4132583.1"/>
    <property type="molecule type" value="Genomic_DNA"/>
</dbReference>
<feature type="transmembrane region" description="Helical" evidence="7">
    <location>
        <begin position="91"/>
        <end position="113"/>
    </location>
</feature>
<gene>
    <name evidence="9" type="ORF">ACFOZ4_18390</name>
</gene>
<dbReference type="SUPFAM" id="SSF103481">
    <property type="entry name" value="Multidrug resistance efflux transporter EmrE"/>
    <property type="match status" value="2"/>
</dbReference>
<evidence type="ECO:0000256" key="6">
    <source>
        <dbReference type="SAM" id="MobiDB-lite"/>
    </source>
</evidence>
<sequence length="329" mass="33312">MPRRSSLLTLIAVAALWGASFLFIRIGVRDLGPVALIEARVALAGLALLAIVTVLRRRPSWRDRWRYLMLGLLSAAAPFTLIAAAELHLTASLAAILNATTPMFSLLLSAWWLREPLTVRKLAGVMVGVLGVAVLVGLGPIDPGPVLWASVAASLVAALLYAAGGIYAATRFSGVAPISVATGQQLAAAVLLLPLAAALPPAELPGPSVTAAVLALALACTALGFVLFYRLVAQLGSTGALTVTYLVPVFGSAWGALFLGERLSIGAGLGLLLVLGGVALVTRPSAPTPASAPDPAPALAPDARSGPGASRVDHGVSCGVAGVSSPETP</sequence>
<evidence type="ECO:0000259" key="8">
    <source>
        <dbReference type="Pfam" id="PF00892"/>
    </source>
</evidence>
<feature type="domain" description="EamA" evidence="8">
    <location>
        <begin position="6"/>
        <end position="136"/>
    </location>
</feature>
<evidence type="ECO:0000256" key="2">
    <source>
        <dbReference type="ARBA" id="ARBA00007362"/>
    </source>
</evidence>
<proteinExistence type="inferred from homology"/>
<feature type="transmembrane region" description="Helical" evidence="7">
    <location>
        <begin position="239"/>
        <end position="257"/>
    </location>
</feature>
<feature type="transmembrane region" description="Helical" evidence="7">
    <location>
        <begin position="209"/>
        <end position="232"/>
    </location>
</feature>
<evidence type="ECO:0000256" key="5">
    <source>
        <dbReference type="ARBA" id="ARBA00023136"/>
    </source>
</evidence>
<keyword evidence="10" id="KW-1185">Reference proteome</keyword>
<feature type="transmembrane region" description="Helical" evidence="7">
    <location>
        <begin position="263"/>
        <end position="281"/>
    </location>
</feature>
<comment type="subcellular location">
    <subcellularLocation>
        <location evidence="1">Membrane</location>
        <topology evidence="1">Multi-pass membrane protein</topology>
    </subcellularLocation>
</comment>
<evidence type="ECO:0000313" key="9">
    <source>
        <dbReference type="EMBL" id="MFC4132583.1"/>
    </source>
</evidence>
<reference evidence="10" key="1">
    <citation type="journal article" date="2019" name="Int. J. Syst. Evol. Microbiol.">
        <title>The Global Catalogue of Microorganisms (GCM) 10K type strain sequencing project: providing services to taxonomists for standard genome sequencing and annotation.</title>
        <authorList>
            <consortium name="The Broad Institute Genomics Platform"/>
            <consortium name="The Broad Institute Genome Sequencing Center for Infectious Disease"/>
            <person name="Wu L."/>
            <person name="Ma J."/>
        </authorList>
    </citation>
    <scope>NUCLEOTIDE SEQUENCE [LARGE SCALE GENOMIC DNA]</scope>
    <source>
        <strain evidence="10">CGMCC 4.7289</strain>
    </source>
</reference>
<feature type="region of interest" description="Disordered" evidence="6">
    <location>
        <begin position="286"/>
        <end position="329"/>
    </location>
</feature>
<comment type="similarity">
    <text evidence="2">Belongs to the EamA transporter family.</text>
</comment>
<dbReference type="InterPro" id="IPR050638">
    <property type="entry name" value="AA-Vitamin_Transporters"/>
</dbReference>
<protein>
    <submittedName>
        <fullName evidence="9">DMT family transporter</fullName>
    </submittedName>
</protein>
<evidence type="ECO:0000256" key="3">
    <source>
        <dbReference type="ARBA" id="ARBA00022692"/>
    </source>
</evidence>
<keyword evidence="5 7" id="KW-0472">Membrane</keyword>
<accession>A0ABV8LPX5</accession>
<feature type="transmembrane region" description="Helical" evidence="7">
    <location>
        <begin position="147"/>
        <end position="168"/>
    </location>
</feature>
<dbReference type="Gene3D" id="1.10.3730.20">
    <property type="match status" value="1"/>
</dbReference>
<organism evidence="9 10">
    <name type="scientific">Hamadaea flava</name>
    <dbReference type="NCBI Taxonomy" id="1742688"/>
    <lineage>
        <taxon>Bacteria</taxon>
        <taxon>Bacillati</taxon>
        <taxon>Actinomycetota</taxon>
        <taxon>Actinomycetes</taxon>
        <taxon>Micromonosporales</taxon>
        <taxon>Micromonosporaceae</taxon>
        <taxon>Hamadaea</taxon>
    </lineage>
</organism>
<dbReference type="InterPro" id="IPR037185">
    <property type="entry name" value="EmrE-like"/>
</dbReference>
<dbReference type="Pfam" id="PF00892">
    <property type="entry name" value="EamA"/>
    <property type="match status" value="2"/>
</dbReference>